<dbReference type="AlphaFoldDB" id="A0AAV1RDC0"/>
<keyword evidence="2" id="KW-1185">Reference proteome</keyword>
<reference evidence="1 2" key="1">
    <citation type="submission" date="2024-01" db="EMBL/GenBank/DDBJ databases">
        <authorList>
            <person name="Waweru B."/>
        </authorList>
    </citation>
    <scope>NUCLEOTIDE SEQUENCE [LARGE SCALE GENOMIC DNA]</scope>
</reference>
<evidence type="ECO:0008006" key="3">
    <source>
        <dbReference type="Google" id="ProtNLM"/>
    </source>
</evidence>
<organism evidence="1 2">
    <name type="scientific">Dovyalis caffra</name>
    <dbReference type="NCBI Taxonomy" id="77055"/>
    <lineage>
        <taxon>Eukaryota</taxon>
        <taxon>Viridiplantae</taxon>
        <taxon>Streptophyta</taxon>
        <taxon>Embryophyta</taxon>
        <taxon>Tracheophyta</taxon>
        <taxon>Spermatophyta</taxon>
        <taxon>Magnoliopsida</taxon>
        <taxon>eudicotyledons</taxon>
        <taxon>Gunneridae</taxon>
        <taxon>Pentapetalae</taxon>
        <taxon>rosids</taxon>
        <taxon>fabids</taxon>
        <taxon>Malpighiales</taxon>
        <taxon>Salicaceae</taxon>
        <taxon>Flacourtieae</taxon>
        <taxon>Dovyalis</taxon>
    </lineage>
</organism>
<protein>
    <recommendedName>
        <fullName evidence="3">Receptor kinase</fullName>
    </recommendedName>
</protein>
<proteinExistence type="predicted"/>
<sequence>MLGVQNNCSSFPRSSLAPHNFDYGDPYAWYNYEWTVSQRLIRHFFNGWNELSPPTLSQIMIFLSCENPMNSSLYVDTTPCGLNYGSLNHSNSSLGSSNYNYVTLGGMNASDLMELCSIEKMLTLPKIDYGNISFKEIHGEPAYGFELSWFNDQCENCTEGCYLDSANRLQCIGK</sequence>
<evidence type="ECO:0000313" key="1">
    <source>
        <dbReference type="EMBL" id="CAK7334079.1"/>
    </source>
</evidence>
<comment type="caution">
    <text evidence="1">The sequence shown here is derived from an EMBL/GenBank/DDBJ whole genome shotgun (WGS) entry which is preliminary data.</text>
</comment>
<evidence type="ECO:0000313" key="2">
    <source>
        <dbReference type="Proteomes" id="UP001314170"/>
    </source>
</evidence>
<dbReference type="EMBL" id="CAWUPB010000950">
    <property type="protein sequence ID" value="CAK7334079.1"/>
    <property type="molecule type" value="Genomic_DNA"/>
</dbReference>
<dbReference type="Proteomes" id="UP001314170">
    <property type="component" value="Unassembled WGS sequence"/>
</dbReference>
<gene>
    <name evidence="1" type="ORF">DCAF_LOCUS9736</name>
</gene>
<accession>A0AAV1RDC0</accession>
<name>A0AAV1RDC0_9ROSI</name>